<keyword evidence="1" id="KW-1133">Transmembrane helix</keyword>
<accession>A0A9K3KCG2</accession>
<feature type="transmembrane region" description="Helical" evidence="1">
    <location>
        <begin position="47"/>
        <end position="73"/>
    </location>
</feature>
<reference evidence="2" key="2">
    <citation type="submission" date="2021-04" db="EMBL/GenBank/DDBJ databases">
        <authorList>
            <person name="Podell S."/>
        </authorList>
    </citation>
    <scope>NUCLEOTIDE SEQUENCE</scope>
    <source>
        <strain evidence="2">Hildebrandi</strain>
    </source>
</reference>
<gene>
    <name evidence="2" type="ORF">IV203_024179</name>
</gene>
<evidence type="ECO:0000313" key="2">
    <source>
        <dbReference type="EMBL" id="KAG7340636.1"/>
    </source>
</evidence>
<keyword evidence="3" id="KW-1185">Reference proteome</keyword>
<comment type="caution">
    <text evidence="2">The sequence shown here is derived from an EMBL/GenBank/DDBJ whole genome shotgun (WGS) entry which is preliminary data.</text>
</comment>
<proteinExistence type="predicted"/>
<dbReference type="Proteomes" id="UP000693970">
    <property type="component" value="Unassembled WGS sequence"/>
</dbReference>
<organism evidence="2 3">
    <name type="scientific">Nitzschia inconspicua</name>
    <dbReference type="NCBI Taxonomy" id="303405"/>
    <lineage>
        <taxon>Eukaryota</taxon>
        <taxon>Sar</taxon>
        <taxon>Stramenopiles</taxon>
        <taxon>Ochrophyta</taxon>
        <taxon>Bacillariophyta</taxon>
        <taxon>Bacillariophyceae</taxon>
        <taxon>Bacillariophycidae</taxon>
        <taxon>Bacillariales</taxon>
        <taxon>Bacillariaceae</taxon>
        <taxon>Nitzschia</taxon>
    </lineage>
</organism>
<keyword evidence="1" id="KW-0472">Membrane</keyword>
<name>A0A9K3KCG2_9STRA</name>
<dbReference type="AlphaFoldDB" id="A0A9K3KCG2"/>
<reference evidence="2" key="1">
    <citation type="journal article" date="2021" name="Sci. Rep.">
        <title>Diploid genomic architecture of Nitzschia inconspicua, an elite biomass production diatom.</title>
        <authorList>
            <person name="Oliver A."/>
            <person name="Podell S."/>
            <person name="Pinowska A."/>
            <person name="Traller J.C."/>
            <person name="Smith S.R."/>
            <person name="McClure R."/>
            <person name="Beliaev A."/>
            <person name="Bohutskyi P."/>
            <person name="Hill E.A."/>
            <person name="Rabines A."/>
            <person name="Zheng H."/>
            <person name="Allen L.Z."/>
            <person name="Kuo A."/>
            <person name="Grigoriev I.V."/>
            <person name="Allen A.E."/>
            <person name="Hazlebeck D."/>
            <person name="Allen E.E."/>
        </authorList>
    </citation>
    <scope>NUCLEOTIDE SEQUENCE</scope>
    <source>
        <strain evidence="2">Hildebrandi</strain>
    </source>
</reference>
<dbReference type="EMBL" id="JAGRRH010000027">
    <property type="protein sequence ID" value="KAG7340636.1"/>
    <property type="molecule type" value="Genomic_DNA"/>
</dbReference>
<keyword evidence="1" id="KW-0812">Transmembrane</keyword>
<evidence type="ECO:0000313" key="3">
    <source>
        <dbReference type="Proteomes" id="UP000693970"/>
    </source>
</evidence>
<evidence type="ECO:0000256" key="1">
    <source>
        <dbReference type="SAM" id="Phobius"/>
    </source>
</evidence>
<protein>
    <submittedName>
        <fullName evidence="2">Uncharacterized protein</fullName>
    </submittedName>
</protein>
<sequence>MFICILVPVVFLVSFVSPLGRIADTIVGIGYILVGIIRVDFKLVSNIPLVMFICILVPVVFLVSFVSPLGRIALKLGGKFYHKKFIGFCGLSFCPSAVAVYGICVHLVERNDFVRCNERIPLLELATF</sequence>
<feature type="transmembrane region" description="Helical" evidence="1">
    <location>
        <begin position="85"/>
        <end position="108"/>
    </location>
</feature>